<dbReference type="InterPro" id="IPR026956">
    <property type="entry name" value="D-ser_dehydrat-like_dom"/>
</dbReference>
<protein>
    <submittedName>
        <fullName evidence="4">Alanine racemase</fullName>
    </submittedName>
</protein>
<dbReference type="InterPro" id="IPR042208">
    <property type="entry name" value="D-ser_dehydrat-like_sf"/>
</dbReference>
<sequence>MPLHPPAQAGQRFSEIDTPALVLDLDAFERNLVAMAAYTQAHGIRLRPHAKTHKSPEIALRQIAHGAVGQCCQKVSEAEILVAGGVQDVLVSNEVAGAAKLDRLAQLARSAKISLCVDHLDGVREAAEAAARHDVVFDVLVEIDVGGRRCGVAPGEAAVRIAEAVSRSNTLRFGGLQAYHGTAQHMRSIDERREAIERAGLSARNTVERLAQAGLSCGVVSGAGTGTYEIETASGIWNEIQAGSYIFMDADYARNRQADGTPFRAFEHALFILTGVMSKPVPDRAVVDAGHKAAAIDSGMPMPFRREGAVYTKPSDEHGVLTGDPIALPHRGEHVLLVPGHCDPTVNLHDWYVCVRGMHGPDAHVEALWPVAARGALT</sequence>
<gene>
    <name evidence="4" type="ORF">BHK69_03930</name>
</gene>
<accession>A0A1D7TX93</accession>
<dbReference type="SUPFAM" id="SSF51419">
    <property type="entry name" value="PLP-binding barrel"/>
    <property type="match status" value="1"/>
</dbReference>
<comment type="similarity">
    <text evidence="1">Belongs to the DSD1 family.</text>
</comment>
<proteinExistence type="inferred from homology"/>
<keyword evidence="2" id="KW-0456">Lyase</keyword>
<evidence type="ECO:0000259" key="3">
    <source>
        <dbReference type="SMART" id="SM01119"/>
    </source>
</evidence>
<keyword evidence="5" id="KW-1185">Reference proteome</keyword>
<dbReference type="InterPro" id="IPR029066">
    <property type="entry name" value="PLP-binding_barrel"/>
</dbReference>
<dbReference type="SMART" id="SM01119">
    <property type="entry name" value="D-ser_dehydrat"/>
    <property type="match status" value="1"/>
</dbReference>
<dbReference type="RefSeq" id="WP_069688966.1">
    <property type="nucleotide sequence ID" value="NZ_CP017147.1"/>
</dbReference>
<feature type="domain" description="D-serine dehydratase-like" evidence="3">
    <location>
        <begin position="269"/>
        <end position="356"/>
    </location>
</feature>
<dbReference type="InterPro" id="IPR051466">
    <property type="entry name" value="D-amino_acid_metab_enzyme"/>
</dbReference>
<dbReference type="KEGG" id="bvv:BHK69_03930"/>
<evidence type="ECO:0000313" key="4">
    <source>
        <dbReference type="EMBL" id="AOO79744.1"/>
    </source>
</evidence>
<reference evidence="4 5" key="1">
    <citation type="journal article" date="2015" name="Antonie Van Leeuwenhoek">
        <title>Bosea vaviloviae sp. nov., a new species of slow-growing rhizobia isolated from nodules of the relict species Vavilovia formosa (Stev.) Fed.</title>
        <authorList>
            <person name="Safronova V.I."/>
            <person name="Kuznetsova I.G."/>
            <person name="Sazanova A.L."/>
            <person name="Kimeklis A.K."/>
            <person name="Belimov A.A."/>
            <person name="Andronov E.E."/>
            <person name="Pinaev A.G."/>
            <person name="Chizhevskaya E.P."/>
            <person name="Pukhaev A.R."/>
            <person name="Popov K.P."/>
            <person name="Willems A."/>
            <person name="Tikhonovich I.A."/>
        </authorList>
    </citation>
    <scope>NUCLEOTIDE SEQUENCE [LARGE SCALE GENOMIC DNA]</scope>
    <source>
        <strain evidence="4 5">Vaf18</strain>
    </source>
</reference>
<dbReference type="Pfam" id="PF14031">
    <property type="entry name" value="D-ser_dehydrat"/>
    <property type="match status" value="1"/>
</dbReference>
<evidence type="ECO:0000256" key="1">
    <source>
        <dbReference type="ARBA" id="ARBA00005323"/>
    </source>
</evidence>
<dbReference type="InterPro" id="IPR001608">
    <property type="entry name" value="Ala_racemase_N"/>
</dbReference>
<name>A0A1D7TX93_9HYPH</name>
<dbReference type="AlphaFoldDB" id="A0A1D7TX93"/>
<dbReference type="Gene3D" id="2.40.37.20">
    <property type="entry name" value="D-serine dehydratase-like domain"/>
    <property type="match status" value="1"/>
</dbReference>
<dbReference type="OrthoDB" id="9772497at2"/>
<dbReference type="CDD" id="cd06819">
    <property type="entry name" value="PLPDE_III_LS_D-TA"/>
    <property type="match status" value="1"/>
</dbReference>
<dbReference type="STRING" id="1526658.BHK69_03930"/>
<dbReference type="Gene3D" id="3.20.20.10">
    <property type="entry name" value="Alanine racemase"/>
    <property type="match status" value="1"/>
</dbReference>
<dbReference type="PANTHER" id="PTHR28004:SF2">
    <property type="entry name" value="D-SERINE DEHYDRATASE"/>
    <property type="match status" value="1"/>
</dbReference>
<dbReference type="Pfam" id="PF01168">
    <property type="entry name" value="Ala_racemase_N"/>
    <property type="match status" value="1"/>
</dbReference>
<dbReference type="GO" id="GO:0036088">
    <property type="term" value="P:D-serine catabolic process"/>
    <property type="evidence" value="ECO:0007669"/>
    <property type="project" value="TreeGrafter"/>
</dbReference>
<dbReference type="Proteomes" id="UP000094969">
    <property type="component" value="Chromosome"/>
</dbReference>
<dbReference type="EMBL" id="CP017147">
    <property type="protein sequence ID" value="AOO79744.1"/>
    <property type="molecule type" value="Genomic_DNA"/>
</dbReference>
<evidence type="ECO:0000313" key="5">
    <source>
        <dbReference type="Proteomes" id="UP000094969"/>
    </source>
</evidence>
<dbReference type="GO" id="GO:0008721">
    <property type="term" value="F:D-serine ammonia-lyase activity"/>
    <property type="evidence" value="ECO:0007669"/>
    <property type="project" value="TreeGrafter"/>
</dbReference>
<evidence type="ECO:0000256" key="2">
    <source>
        <dbReference type="ARBA" id="ARBA00023239"/>
    </source>
</evidence>
<organism evidence="4 5">
    <name type="scientific">Bosea vaviloviae</name>
    <dbReference type="NCBI Taxonomy" id="1526658"/>
    <lineage>
        <taxon>Bacteria</taxon>
        <taxon>Pseudomonadati</taxon>
        <taxon>Pseudomonadota</taxon>
        <taxon>Alphaproteobacteria</taxon>
        <taxon>Hyphomicrobiales</taxon>
        <taxon>Boseaceae</taxon>
        <taxon>Bosea</taxon>
    </lineage>
</organism>
<dbReference type="PANTHER" id="PTHR28004">
    <property type="entry name" value="ZGC:162816-RELATED"/>
    <property type="match status" value="1"/>
</dbReference>